<dbReference type="OrthoDB" id="9801795at2"/>
<comment type="caution">
    <text evidence="2">The sequence shown here is derived from an EMBL/GenBank/DDBJ whole genome shotgun (WGS) entry which is preliminary data.</text>
</comment>
<feature type="domain" description="Acetyl-CoA hydrolase/transferase C-terminal" evidence="1">
    <location>
        <begin position="260"/>
        <end position="411"/>
    </location>
</feature>
<dbReference type="GO" id="GO:0006083">
    <property type="term" value="P:acetate metabolic process"/>
    <property type="evidence" value="ECO:0007669"/>
    <property type="project" value="InterPro"/>
</dbReference>
<keyword evidence="3" id="KW-1185">Reference proteome</keyword>
<evidence type="ECO:0000259" key="1">
    <source>
        <dbReference type="Pfam" id="PF13336"/>
    </source>
</evidence>
<dbReference type="InterPro" id="IPR026888">
    <property type="entry name" value="AcetylCoA_hyd_C"/>
</dbReference>
<sequence>MPTVVELDCLDFAALVRPGEMICWGQASAEPLALTSRLMAQRQRVGGFRAFIGISLSETPDPAYADSVRFSSFCGTGTNRRLASAGVLDIFPAHYSDLPGVLGEKVDVLMLQLAEHPQGGRFSLSCASDYVEDLAKSARIVIAEVNRQAPYTSAEIAIDDIDVIVRTDRRLLEMGRREPSELDLRIAANVAALIEDGATLQFGLGALSDRVADLLSDRRELGLHTGVLTDGAMRLIEGGAITNSRKPIDTGYSVAGTLLGSGRLLAFAHMNASIRLRPVGVTHAFGTLAALPALTAINSALEVDLFGQINTEAVGKDYVGAIGGAVDFLRGARASKGGLPIIALPSVAHVNGETKSRIVPRLSGAATIARADAAIIVTEHGAVDLRGLSLLERVGSLISIAAPQFRDELMASTRTR</sequence>
<dbReference type="InterPro" id="IPR037171">
    <property type="entry name" value="NagB/RpiA_transferase-like"/>
</dbReference>
<name>A0A366F851_9HYPH</name>
<organism evidence="2 3">
    <name type="scientific">Roseiarcus fermentans</name>
    <dbReference type="NCBI Taxonomy" id="1473586"/>
    <lineage>
        <taxon>Bacteria</taxon>
        <taxon>Pseudomonadati</taxon>
        <taxon>Pseudomonadota</taxon>
        <taxon>Alphaproteobacteria</taxon>
        <taxon>Hyphomicrobiales</taxon>
        <taxon>Roseiarcaceae</taxon>
        <taxon>Roseiarcus</taxon>
    </lineage>
</organism>
<dbReference type="InterPro" id="IPR046433">
    <property type="entry name" value="ActCoA_hydro"/>
</dbReference>
<accession>A0A366F851</accession>
<gene>
    <name evidence="2" type="ORF">DFR50_12085</name>
</gene>
<dbReference type="Pfam" id="PF13336">
    <property type="entry name" value="AcetylCoA_hyd_C"/>
    <property type="match status" value="1"/>
</dbReference>
<dbReference type="PANTHER" id="PTHR21432:SF20">
    <property type="entry name" value="ACETYL-COA HYDROLASE"/>
    <property type="match status" value="1"/>
</dbReference>
<dbReference type="RefSeq" id="WP_113890628.1">
    <property type="nucleotide sequence ID" value="NZ_QNRK01000020.1"/>
</dbReference>
<dbReference type="PANTHER" id="PTHR21432">
    <property type="entry name" value="ACETYL-COA HYDROLASE-RELATED"/>
    <property type="match status" value="1"/>
</dbReference>
<dbReference type="EMBL" id="QNRK01000020">
    <property type="protein sequence ID" value="RBP09885.1"/>
    <property type="molecule type" value="Genomic_DNA"/>
</dbReference>
<dbReference type="SUPFAM" id="SSF100950">
    <property type="entry name" value="NagB/RpiA/CoA transferase-like"/>
    <property type="match status" value="2"/>
</dbReference>
<dbReference type="AlphaFoldDB" id="A0A366F851"/>
<dbReference type="InterPro" id="IPR038460">
    <property type="entry name" value="AcetylCoA_hyd_C_sf"/>
</dbReference>
<keyword evidence="2" id="KW-0378">Hydrolase</keyword>
<dbReference type="Gene3D" id="3.40.1080.10">
    <property type="entry name" value="Glutaconate Coenzyme A-transferase"/>
    <property type="match status" value="1"/>
</dbReference>
<protein>
    <submittedName>
        <fullName evidence="2">Acetyl-CoA hydrolase</fullName>
    </submittedName>
</protein>
<evidence type="ECO:0000313" key="2">
    <source>
        <dbReference type="EMBL" id="RBP09885.1"/>
    </source>
</evidence>
<dbReference type="Proteomes" id="UP000253529">
    <property type="component" value="Unassembled WGS sequence"/>
</dbReference>
<dbReference type="Gene3D" id="3.40.1080.20">
    <property type="entry name" value="Acetyl-CoA hydrolase/transferase C-terminal domain"/>
    <property type="match status" value="1"/>
</dbReference>
<proteinExistence type="predicted"/>
<dbReference type="GO" id="GO:0016787">
    <property type="term" value="F:hydrolase activity"/>
    <property type="evidence" value="ECO:0007669"/>
    <property type="project" value="UniProtKB-KW"/>
</dbReference>
<reference evidence="2 3" key="1">
    <citation type="submission" date="2018-06" db="EMBL/GenBank/DDBJ databases">
        <title>Genomic Encyclopedia of Type Strains, Phase IV (KMG-IV): sequencing the most valuable type-strain genomes for metagenomic binning, comparative biology and taxonomic classification.</title>
        <authorList>
            <person name="Goeker M."/>
        </authorList>
    </citation>
    <scope>NUCLEOTIDE SEQUENCE [LARGE SCALE GENOMIC DNA]</scope>
    <source>
        <strain evidence="2 3">DSM 24875</strain>
    </source>
</reference>
<evidence type="ECO:0000313" key="3">
    <source>
        <dbReference type="Proteomes" id="UP000253529"/>
    </source>
</evidence>
<dbReference type="GO" id="GO:0008775">
    <property type="term" value="F:acetate CoA-transferase activity"/>
    <property type="evidence" value="ECO:0007669"/>
    <property type="project" value="InterPro"/>
</dbReference>
<dbReference type="Gene3D" id="3.30.750.70">
    <property type="entry name" value="4-hydroxybutyrate coenzyme like domains"/>
    <property type="match status" value="1"/>
</dbReference>